<evidence type="ECO:0000313" key="3">
    <source>
        <dbReference type="EMBL" id="EFR51670.1"/>
    </source>
</evidence>
<name>A0ABN0BFD4_BACFG</name>
<reference evidence="3 4" key="1">
    <citation type="submission" date="2008-12" db="EMBL/GenBank/DDBJ databases">
        <title>Annotation of Bacteroides fragilis strain 3_1_12.</title>
        <authorList>
            <consortium name="The Broad Institute Genome Sequencing Platform"/>
            <person name="Ward D."/>
            <person name="Young S.K."/>
            <person name="Kodira C.D."/>
            <person name="Zeng Q."/>
            <person name="Koehrsen M."/>
            <person name="Alvarado L."/>
            <person name="Berlin A."/>
            <person name="Borenstein D."/>
            <person name="Chen Z."/>
            <person name="Engels R."/>
            <person name="Freedman E."/>
            <person name="Gellesch M."/>
            <person name="Goldberg J."/>
            <person name="Griggs A."/>
            <person name="Gujja S."/>
            <person name="Heiman D."/>
            <person name="Hepburn T."/>
            <person name="Howarth C."/>
            <person name="Jen D."/>
            <person name="Larson L."/>
            <person name="Lewis B."/>
            <person name="Mehta T."/>
            <person name="Park D."/>
            <person name="Pearson M."/>
            <person name="Roberts A."/>
            <person name="Saif S."/>
            <person name="Shea T."/>
            <person name="Shenoy N."/>
            <person name="Sisk P."/>
            <person name="Stolte C."/>
            <person name="Sykes S."/>
            <person name="Walk T."/>
            <person name="White J."/>
            <person name="Yandava C."/>
            <person name="Allen-Vercoe E."/>
            <person name="Strauss J."/>
            <person name="Ambrose C."/>
            <person name="Lander E."/>
            <person name="Nusbaum C."/>
            <person name="Galagan J."/>
            <person name="Birren B."/>
        </authorList>
    </citation>
    <scope>NUCLEOTIDE SEQUENCE [LARGE SCALE GENOMIC DNA]</scope>
    <source>
        <strain evidence="3 4">3_1_12</strain>
    </source>
</reference>
<dbReference type="Gene3D" id="2.50.20.10">
    <property type="entry name" value="Lipoprotein localisation LolA/LolB/LppX"/>
    <property type="match status" value="1"/>
</dbReference>
<feature type="signal peptide" evidence="2">
    <location>
        <begin position="1"/>
        <end position="22"/>
    </location>
</feature>
<evidence type="ECO:0000256" key="2">
    <source>
        <dbReference type="SAM" id="SignalP"/>
    </source>
</evidence>
<dbReference type="EMBL" id="EQ973213">
    <property type="protein sequence ID" value="EFR51670.1"/>
    <property type="molecule type" value="Genomic_DNA"/>
</dbReference>
<feature type="chain" id="PRO_5046725667" description="Outer membrane lipoprotein carrier protein LolA" evidence="2">
    <location>
        <begin position="23"/>
        <end position="216"/>
    </location>
</feature>
<gene>
    <name evidence="3" type="ORF">BFAG_00364</name>
</gene>
<proteinExistence type="predicted"/>
<dbReference type="InterPro" id="IPR004564">
    <property type="entry name" value="OM_lipoprot_carrier_LolA-like"/>
</dbReference>
<sequence>MYTMKQIIISIWIALLTLPVFAQQQMQAKVVLDKTAATFEKAGGIRAGFNVTVFNKGRMAGQSAGVIELKGEKFVLKTDDGTTWFDGKTQWSYLAGSDEVNISNPTGVELQSLNPYALLQIYRHGFSYKLGTLKNFGGKSIYEVVLTAADKKRDLSRIVLYVSKDTYQPLFILMEQRDKSRSEITVTSYQTGLKYADSMFVFDKKLYPHAEVIDLR</sequence>
<accession>A0ABN0BFD4</accession>
<protein>
    <recommendedName>
        <fullName evidence="5">Outer membrane lipoprotein carrier protein LolA</fullName>
    </recommendedName>
</protein>
<keyword evidence="4" id="KW-1185">Reference proteome</keyword>
<dbReference type="InterPro" id="IPR029046">
    <property type="entry name" value="LolA/LolB/LppX"/>
</dbReference>
<dbReference type="Pfam" id="PF16584">
    <property type="entry name" value="LolA_2"/>
    <property type="match status" value="1"/>
</dbReference>
<dbReference type="SUPFAM" id="SSF89392">
    <property type="entry name" value="Prokaryotic lipoproteins and lipoprotein localization factors"/>
    <property type="match status" value="1"/>
</dbReference>
<evidence type="ECO:0000256" key="1">
    <source>
        <dbReference type="ARBA" id="ARBA00022729"/>
    </source>
</evidence>
<dbReference type="CDD" id="cd16325">
    <property type="entry name" value="LolA"/>
    <property type="match status" value="1"/>
</dbReference>
<organism evidence="3 4">
    <name type="scientific">Bacteroides fragilis 3_1_12</name>
    <dbReference type="NCBI Taxonomy" id="457424"/>
    <lineage>
        <taxon>Bacteria</taxon>
        <taxon>Pseudomonadati</taxon>
        <taxon>Bacteroidota</taxon>
        <taxon>Bacteroidia</taxon>
        <taxon>Bacteroidales</taxon>
        <taxon>Bacteroidaceae</taxon>
        <taxon>Bacteroides</taxon>
    </lineage>
</organism>
<dbReference type="Proteomes" id="UP000005101">
    <property type="component" value="Unassembled WGS sequence"/>
</dbReference>
<keyword evidence="1 2" id="KW-0732">Signal</keyword>
<evidence type="ECO:0008006" key="5">
    <source>
        <dbReference type="Google" id="ProtNLM"/>
    </source>
</evidence>
<evidence type="ECO:0000313" key="4">
    <source>
        <dbReference type="Proteomes" id="UP000005101"/>
    </source>
</evidence>